<evidence type="ECO:0000256" key="1">
    <source>
        <dbReference type="SAM" id="Phobius"/>
    </source>
</evidence>
<dbReference type="EMBL" id="LRPB01000012">
    <property type="protein sequence ID" value="KYG84755.1"/>
    <property type="molecule type" value="Genomic_DNA"/>
</dbReference>
<dbReference type="GO" id="GO:0004175">
    <property type="term" value="F:endopeptidase activity"/>
    <property type="evidence" value="ECO:0007669"/>
    <property type="project" value="UniProtKB-ARBA"/>
</dbReference>
<evidence type="ECO:0000313" key="3">
    <source>
        <dbReference type="EMBL" id="KYG84755.1"/>
    </source>
</evidence>
<feature type="domain" description="CAAX prenyl protease 2/Lysostaphin resistance protein A-like" evidence="2">
    <location>
        <begin position="57"/>
        <end position="154"/>
    </location>
</feature>
<feature type="transmembrane region" description="Helical" evidence="1">
    <location>
        <begin position="90"/>
        <end position="105"/>
    </location>
</feature>
<evidence type="ECO:0000313" key="4">
    <source>
        <dbReference type="Proteomes" id="UP000075663"/>
    </source>
</evidence>
<keyword evidence="1" id="KW-0472">Membrane</keyword>
<accession>A0A150Y1M5</accession>
<protein>
    <recommendedName>
        <fullName evidence="2">CAAX prenyl protease 2/Lysostaphin resistance protein A-like domain-containing protein</fullName>
    </recommendedName>
</protein>
<comment type="caution">
    <text evidence="3">The sequence shown here is derived from an EMBL/GenBank/DDBJ whole genome shotgun (WGS) entry which is preliminary data.</text>
</comment>
<proteinExistence type="predicted"/>
<dbReference type="Proteomes" id="UP000075663">
    <property type="component" value="Unassembled WGS sequence"/>
</dbReference>
<organism evidence="3 4">
    <name type="scientific">Roseivirga seohaensis</name>
    <dbReference type="NCBI Taxonomy" id="1914963"/>
    <lineage>
        <taxon>Bacteria</taxon>
        <taxon>Pseudomonadati</taxon>
        <taxon>Bacteroidota</taxon>
        <taxon>Cytophagia</taxon>
        <taxon>Cytophagales</taxon>
        <taxon>Roseivirgaceae</taxon>
        <taxon>Roseivirga</taxon>
    </lineage>
</organism>
<dbReference type="InterPro" id="IPR003675">
    <property type="entry name" value="Rce1/LyrA-like_dom"/>
</dbReference>
<keyword evidence="1" id="KW-0812">Transmembrane</keyword>
<dbReference type="AlphaFoldDB" id="A0A150Y1M5"/>
<dbReference type="Pfam" id="PF02517">
    <property type="entry name" value="Rce1-like"/>
    <property type="match status" value="1"/>
</dbReference>
<dbReference type="GO" id="GO:0080120">
    <property type="term" value="P:CAAX-box protein maturation"/>
    <property type="evidence" value="ECO:0007669"/>
    <property type="project" value="UniProtKB-ARBA"/>
</dbReference>
<name>A0A150Y1M5_9BACT</name>
<gene>
    <name evidence="3" type="ORF">AWW67_01540</name>
</gene>
<dbReference type="RefSeq" id="WP_062300640.1">
    <property type="nucleotide sequence ID" value="NZ_LRPB01000012.1"/>
</dbReference>
<evidence type="ECO:0000259" key="2">
    <source>
        <dbReference type="Pfam" id="PF02517"/>
    </source>
</evidence>
<keyword evidence="1" id="KW-1133">Transmembrane helix</keyword>
<reference evidence="3 4" key="1">
    <citation type="submission" date="2016-01" db="EMBL/GenBank/DDBJ databases">
        <title>Genome sequencing of Roseivirga seohaensis SW-152.</title>
        <authorList>
            <person name="Selvaratnam C."/>
            <person name="Thevarajoo S."/>
            <person name="Goh K.M."/>
            <person name="Ee R."/>
            <person name="Chan K.-G."/>
            <person name="Chong C.S."/>
        </authorList>
    </citation>
    <scope>NUCLEOTIDE SEQUENCE [LARGE SCALE GENOMIC DNA]</scope>
    <source>
        <strain evidence="3 4">SW-152</strain>
    </source>
</reference>
<feature type="transmembrane region" description="Helical" evidence="1">
    <location>
        <begin position="14"/>
        <end position="37"/>
    </location>
</feature>
<feature type="transmembrane region" description="Helical" evidence="1">
    <location>
        <begin position="57"/>
        <end position="78"/>
    </location>
</feature>
<sequence>MIYKLQKNLENKSLANVVFIFCAIQLVVIIFLSVVVSNVDPSLTEIDWLNDLSLFDIFLLSVIVVPLVETCIFQFFIIESTFLFIENSSWAEKIALILSSILFGLSHYYNIYYIVIMIFIGLFYCWIYIFIRNWKSRKSAFWSLTLIHATNNLFAFIVDDVLKLS</sequence>
<feature type="transmembrane region" description="Helical" evidence="1">
    <location>
        <begin position="111"/>
        <end position="131"/>
    </location>
</feature>